<evidence type="ECO:0000256" key="2">
    <source>
        <dbReference type="ARBA" id="ARBA00010596"/>
    </source>
</evidence>
<dbReference type="KEGG" id="goe:100905424"/>
<reference evidence="9" key="1">
    <citation type="submission" date="2025-08" db="UniProtKB">
        <authorList>
            <consortium name="RefSeq"/>
        </authorList>
    </citation>
    <scope>IDENTIFICATION</scope>
</reference>
<feature type="transmembrane region" description="Helical" evidence="6">
    <location>
        <begin position="59"/>
        <end position="80"/>
    </location>
</feature>
<evidence type="ECO:0000256" key="3">
    <source>
        <dbReference type="ARBA" id="ARBA00022692"/>
    </source>
</evidence>
<evidence type="ECO:0000256" key="5">
    <source>
        <dbReference type="ARBA" id="ARBA00023136"/>
    </source>
</evidence>
<keyword evidence="4 6" id="KW-1133">Transmembrane helix</keyword>
<comment type="similarity">
    <text evidence="2 6">Belongs to the YIP1 family.</text>
</comment>
<name>A0AAJ6QR98_9ACAR</name>
<sequence length="240" mass="26913">MSLLNEDQMAEPRPKSLFSLDYYKIYFDVKGDEVLQRTIASLYPLKGHLERNIRTNPDLYGPLWISVSLILTSAISHGIAQFIENATSCVAVDTDMRRTSFVMTTVFLYTFLLPTSLWAYLKFQNAETRQSLPSYICLYGYSLAVFIPISILWVLRIPTIMWPVMLGAALITAYSLVNSLWPSLEGLSTLRSRFIVSFIVIVLHVGLAVSLGSYAFEPSRVHPARIIKPVAPTAAPTARS</sequence>
<feature type="transmembrane region" description="Helical" evidence="6">
    <location>
        <begin position="193"/>
        <end position="216"/>
    </location>
</feature>
<dbReference type="GO" id="GO:0031267">
    <property type="term" value="F:small GTPase binding"/>
    <property type="evidence" value="ECO:0007669"/>
    <property type="project" value="InterPro"/>
</dbReference>
<feature type="domain" description="Yip1" evidence="7">
    <location>
        <begin position="51"/>
        <end position="209"/>
    </location>
</feature>
<dbReference type="GO" id="GO:0016192">
    <property type="term" value="P:vesicle-mediated transport"/>
    <property type="evidence" value="ECO:0007669"/>
    <property type="project" value="InterPro"/>
</dbReference>
<dbReference type="GO" id="GO:0000139">
    <property type="term" value="C:Golgi membrane"/>
    <property type="evidence" value="ECO:0007669"/>
    <property type="project" value="UniProtKB-SubCell"/>
</dbReference>
<evidence type="ECO:0000313" key="8">
    <source>
        <dbReference type="Proteomes" id="UP000694867"/>
    </source>
</evidence>
<keyword evidence="3 6" id="KW-0812">Transmembrane</keyword>
<dbReference type="InterPro" id="IPR006977">
    <property type="entry name" value="Yip1_dom"/>
</dbReference>
<evidence type="ECO:0000259" key="7">
    <source>
        <dbReference type="Pfam" id="PF04893"/>
    </source>
</evidence>
<dbReference type="PANTHER" id="PTHR12822:SF2">
    <property type="entry name" value="PROTEIN YIPF"/>
    <property type="match status" value="1"/>
</dbReference>
<evidence type="ECO:0000256" key="6">
    <source>
        <dbReference type="RuleBase" id="RU361264"/>
    </source>
</evidence>
<feature type="transmembrane region" description="Helical" evidence="6">
    <location>
        <begin position="160"/>
        <end position="181"/>
    </location>
</feature>
<dbReference type="Proteomes" id="UP000694867">
    <property type="component" value="Unplaced"/>
</dbReference>
<gene>
    <name evidence="9" type="primary">LOC100905424</name>
</gene>
<accession>A0AAJ6QR98</accession>
<evidence type="ECO:0000256" key="4">
    <source>
        <dbReference type="ARBA" id="ARBA00022989"/>
    </source>
</evidence>
<keyword evidence="5 6" id="KW-0472">Membrane</keyword>
<proteinExistence type="inferred from homology"/>
<dbReference type="RefSeq" id="XP_003741306.1">
    <property type="nucleotide sequence ID" value="XM_003741258.2"/>
</dbReference>
<evidence type="ECO:0000313" key="9">
    <source>
        <dbReference type="RefSeq" id="XP_003741306.1"/>
    </source>
</evidence>
<evidence type="ECO:0000256" key="1">
    <source>
        <dbReference type="ARBA" id="ARBA00004141"/>
    </source>
</evidence>
<dbReference type="AlphaFoldDB" id="A0AAJ6QR98"/>
<dbReference type="InterPro" id="IPR039765">
    <property type="entry name" value="Yip5/YIPF1/YIPF2"/>
</dbReference>
<keyword evidence="8" id="KW-1185">Reference proteome</keyword>
<organism evidence="8 9">
    <name type="scientific">Galendromus occidentalis</name>
    <name type="common">western predatory mite</name>
    <dbReference type="NCBI Taxonomy" id="34638"/>
    <lineage>
        <taxon>Eukaryota</taxon>
        <taxon>Metazoa</taxon>
        <taxon>Ecdysozoa</taxon>
        <taxon>Arthropoda</taxon>
        <taxon>Chelicerata</taxon>
        <taxon>Arachnida</taxon>
        <taxon>Acari</taxon>
        <taxon>Parasitiformes</taxon>
        <taxon>Mesostigmata</taxon>
        <taxon>Gamasina</taxon>
        <taxon>Phytoseioidea</taxon>
        <taxon>Phytoseiidae</taxon>
        <taxon>Typhlodrominae</taxon>
        <taxon>Galendromus</taxon>
    </lineage>
</organism>
<comment type="subcellular location">
    <subcellularLocation>
        <location evidence="6">Golgi apparatus membrane</location>
        <topology evidence="6">Multi-pass membrane protein</topology>
    </subcellularLocation>
    <subcellularLocation>
        <location evidence="1">Membrane</location>
        <topology evidence="1">Multi-pass membrane protein</topology>
    </subcellularLocation>
</comment>
<protein>
    <recommendedName>
        <fullName evidence="6">Protein YIPF</fullName>
    </recommendedName>
</protein>
<dbReference type="PANTHER" id="PTHR12822">
    <property type="entry name" value="PROTEIN YIPF"/>
    <property type="match status" value="1"/>
</dbReference>
<feature type="transmembrane region" description="Helical" evidence="6">
    <location>
        <begin position="132"/>
        <end position="154"/>
    </location>
</feature>
<feature type="transmembrane region" description="Helical" evidence="6">
    <location>
        <begin position="100"/>
        <end position="120"/>
    </location>
</feature>
<dbReference type="Pfam" id="PF04893">
    <property type="entry name" value="Yip1"/>
    <property type="match status" value="1"/>
</dbReference>
<dbReference type="GeneID" id="100905424"/>